<evidence type="ECO:0000313" key="12">
    <source>
        <dbReference type="EMBL" id="ABA08343.1"/>
    </source>
</evidence>
<keyword evidence="6" id="KW-0946">Virion</keyword>
<evidence type="ECO:0000259" key="11">
    <source>
        <dbReference type="Pfam" id="PF00516"/>
    </source>
</evidence>
<organismHost>
    <name type="scientific">Homo sapiens</name>
    <name type="common">Human</name>
    <dbReference type="NCBI Taxonomy" id="9606"/>
</organismHost>
<evidence type="ECO:0000256" key="2">
    <source>
        <dbReference type="ARBA" id="ARBA00022506"/>
    </source>
</evidence>
<keyword evidence="12" id="KW-0261">Viral envelope protein</keyword>
<dbReference type="SUPFAM" id="SSF56502">
    <property type="entry name" value="gp120 core"/>
    <property type="match status" value="1"/>
</dbReference>
<dbReference type="Pfam" id="PF00516">
    <property type="entry name" value="GP120"/>
    <property type="match status" value="1"/>
</dbReference>
<evidence type="ECO:0000256" key="8">
    <source>
        <dbReference type="ARBA" id="ARBA00023157"/>
    </source>
</evidence>
<comment type="subcellular location">
    <subcellularLocation>
        <location evidence="1">Virion membrane</location>
    </subcellularLocation>
</comment>
<evidence type="ECO:0000256" key="3">
    <source>
        <dbReference type="ARBA" id="ARBA00022581"/>
    </source>
</evidence>
<dbReference type="Gene3D" id="2.170.40.20">
    <property type="entry name" value="Human immunodeficiency virus 1, Gp160, envelope glycoprotein"/>
    <property type="match status" value="1"/>
</dbReference>
<keyword evidence="8" id="KW-1015">Disulfide bond</keyword>
<keyword evidence="5" id="KW-1161">Viral attachment to host cell</keyword>
<keyword evidence="10" id="KW-1160">Virus entry into host cell</keyword>
<dbReference type="GO" id="GO:0019062">
    <property type="term" value="P:virion attachment to host cell"/>
    <property type="evidence" value="ECO:0007669"/>
    <property type="project" value="UniProtKB-KW"/>
</dbReference>
<organism evidence="12">
    <name type="scientific">Human immunodeficiency virus type 1</name>
    <name type="common">HIV-1</name>
    <dbReference type="NCBI Taxonomy" id="11676"/>
    <lineage>
        <taxon>Viruses</taxon>
        <taxon>Riboviria</taxon>
        <taxon>Pararnavirae</taxon>
        <taxon>Artverviricota</taxon>
        <taxon>Revtraviricetes</taxon>
        <taxon>Ortervirales</taxon>
        <taxon>Retroviridae</taxon>
        <taxon>Orthoretrovirinae</taxon>
        <taxon>Lentivirus</taxon>
        <taxon>Lentivirus humimdef1</taxon>
    </lineage>
</organism>
<keyword evidence="7" id="KW-0472">Membrane</keyword>
<evidence type="ECO:0000256" key="5">
    <source>
        <dbReference type="ARBA" id="ARBA00022804"/>
    </source>
</evidence>
<evidence type="ECO:0000256" key="9">
    <source>
        <dbReference type="ARBA" id="ARBA00023180"/>
    </source>
</evidence>
<evidence type="ECO:0000256" key="1">
    <source>
        <dbReference type="ARBA" id="ARBA00004182"/>
    </source>
</evidence>
<feature type="non-terminal residue" evidence="12">
    <location>
        <position position="135"/>
    </location>
</feature>
<proteinExistence type="predicted"/>
<dbReference type="InterPro" id="IPR036377">
    <property type="entry name" value="Gp120_core_sf"/>
</dbReference>
<name>Q3LWY9_HV1</name>
<dbReference type="GO" id="GO:0019031">
    <property type="term" value="C:viral envelope"/>
    <property type="evidence" value="ECO:0007669"/>
    <property type="project" value="UniProtKB-KW"/>
</dbReference>
<reference evidence="12" key="1">
    <citation type="journal article" date="2008" name="AIDS Res. Hum. Retroviruses">
        <title>HIV type 1 genetic diversity in Moyale, Mandera, and Turkana based on env-C2-V3 sequences.</title>
        <authorList>
            <person name="Khamadi S.A."/>
            <person name="Lihana R.W."/>
            <person name="Mwaniki D.L."/>
            <person name="Kinyua J."/>
            <person name="Lagat N."/>
            <person name="Carter J.Y."/>
            <person name="Ichimura H."/>
            <person name="Oishi I."/>
            <person name="Okoth F.A."/>
            <person name="Ochieng W."/>
        </authorList>
    </citation>
    <scope>NUCLEOTIDE SEQUENCE</scope>
    <source>
        <strain evidence="12">TLHC004</strain>
    </source>
</reference>
<keyword evidence="3" id="KW-0945">Host-virus interaction</keyword>
<sequence length="135" mass="15493">SAKWTPSRARDNNYDLKISQTMPKLYSYSLRTLCTLLVSDLITIQEEVYISHQDQAAYATRCIIGNIRQAHCNVSKSKWNETFNKVACTIKQGTLRTNNNICSLLRRGFRNHNTSVSFGVGDFVYWNTSCPAYWV</sequence>
<dbReference type="GO" id="GO:0039663">
    <property type="term" value="P:membrane fusion involved in viral entry into host cell"/>
    <property type="evidence" value="ECO:0007669"/>
    <property type="project" value="UniProtKB-KW"/>
</dbReference>
<accession>Q3LWY9</accession>
<dbReference type="GO" id="GO:0055036">
    <property type="term" value="C:virion membrane"/>
    <property type="evidence" value="ECO:0007669"/>
    <property type="project" value="UniProtKB-SubCell"/>
</dbReference>
<keyword evidence="9" id="KW-0325">Glycoprotein</keyword>
<keyword evidence="2" id="KW-1168">Fusion of virus membrane with host membrane</keyword>
<dbReference type="GO" id="GO:0046718">
    <property type="term" value="P:symbiont entry into host cell"/>
    <property type="evidence" value="ECO:0007669"/>
    <property type="project" value="UniProtKB-KW"/>
</dbReference>
<dbReference type="EMBL" id="DQ155256">
    <property type="protein sequence ID" value="ABA08343.1"/>
    <property type="molecule type" value="Genomic_DNA"/>
</dbReference>
<feature type="non-terminal residue" evidence="12">
    <location>
        <position position="1"/>
    </location>
</feature>
<gene>
    <name evidence="12" type="primary">env</name>
</gene>
<evidence type="ECO:0000256" key="6">
    <source>
        <dbReference type="ARBA" id="ARBA00022844"/>
    </source>
</evidence>
<evidence type="ECO:0000256" key="7">
    <source>
        <dbReference type="ARBA" id="ARBA00023136"/>
    </source>
</evidence>
<protein>
    <submittedName>
        <fullName evidence="12">Envelope glycoprotein</fullName>
    </submittedName>
</protein>
<feature type="domain" description="Human immunodeficiency virus 1 envelope glycoprotein Gp120" evidence="11">
    <location>
        <begin position="47"/>
        <end position="93"/>
    </location>
</feature>
<evidence type="ECO:0000256" key="4">
    <source>
        <dbReference type="ARBA" id="ARBA00022595"/>
    </source>
</evidence>
<dbReference type="InterPro" id="IPR000777">
    <property type="entry name" value="HIV1_Gp120"/>
</dbReference>
<keyword evidence="4" id="KW-1162">Viral penetration into host cytoplasm</keyword>
<evidence type="ECO:0000256" key="10">
    <source>
        <dbReference type="ARBA" id="ARBA00023296"/>
    </source>
</evidence>